<dbReference type="PANTHER" id="PTHR31723">
    <property type="entry name" value="PATHOGENESIS-RELATED FAMILY PROTEIN"/>
    <property type="match status" value="1"/>
</dbReference>
<reference evidence="1 2" key="1">
    <citation type="journal article" date="2021" name="Commun. Biol.">
        <title>The genome of Shorea leprosula (Dipterocarpaceae) highlights the ecological relevance of drought in aseasonal tropical rainforests.</title>
        <authorList>
            <person name="Ng K.K.S."/>
            <person name="Kobayashi M.J."/>
            <person name="Fawcett J.A."/>
            <person name="Hatakeyama M."/>
            <person name="Paape T."/>
            <person name="Ng C.H."/>
            <person name="Ang C.C."/>
            <person name="Tnah L.H."/>
            <person name="Lee C.T."/>
            <person name="Nishiyama T."/>
            <person name="Sese J."/>
            <person name="O'Brien M.J."/>
            <person name="Copetti D."/>
            <person name="Mohd Noor M.I."/>
            <person name="Ong R.C."/>
            <person name="Putra M."/>
            <person name="Sireger I.Z."/>
            <person name="Indrioko S."/>
            <person name="Kosugi Y."/>
            <person name="Izuno A."/>
            <person name="Isagi Y."/>
            <person name="Lee S.L."/>
            <person name="Shimizu K.K."/>
        </authorList>
    </citation>
    <scope>NUCLEOTIDE SEQUENCE [LARGE SCALE GENOMIC DNA]</scope>
    <source>
        <strain evidence="1">214</strain>
    </source>
</reference>
<comment type="caution">
    <text evidence="1">The sequence shown here is derived from an EMBL/GenBank/DDBJ whole genome shotgun (WGS) entry which is preliminary data.</text>
</comment>
<dbReference type="EMBL" id="BPVZ01000018">
    <property type="protein sequence ID" value="GKV02117.1"/>
    <property type="molecule type" value="Genomic_DNA"/>
</dbReference>
<accession>A0AAV5IJP3</accession>
<evidence type="ECO:0000313" key="2">
    <source>
        <dbReference type="Proteomes" id="UP001054252"/>
    </source>
</evidence>
<dbReference type="PANTHER" id="PTHR31723:SF4">
    <property type="entry name" value="PATHOGENESIS-RELATED FAMILY PROTEIN"/>
    <property type="match status" value="1"/>
</dbReference>
<organism evidence="1 2">
    <name type="scientific">Rubroshorea leprosula</name>
    <dbReference type="NCBI Taxonomy" id="152421"/>
    <lineage>
        <taxon>Eukaryota</taxon>
        <taxon>Viridiplantae</taxon>
        <taxon>Streptophyta</taxon>
        <taxon>Embryophyta</taxon>
        <taxon>Tracheophyta</taxon>
        <taxon>Spermatophyta</taxon>
        <taxon>Magnoliopsida</taxon>
        <taxon>eudicotyledons</taxon>
        <taxon>Gunneridae</taxon>
        <taxon>Pentapetalae</taxon>
        <taxon>rosids</taxon>
        <taxon>malvids</taxon>
        <taxon>Malvales</taxon>
        <taxon>Dipterocarpaceae</taxon>
        <taxon>Rubroshorea</taxon>
    </lineage>
</organism>
<gene>
    <name evidence="1" type="ORF">SLEP1_g14592</name>
</gene>
<dbReference type="InterPro" id="IPR053218">
    <property type="entry name" value="Pathogen-related_defense"/>
</dbReference>
<dbReference type="Proteomes" id="UP001054252">
    <property type="component" value="Unassembled WGS sequence"/>
</dbReference>
<evidence type="ECO:0000313" key="1">
    <source>
        <dbReference type="EMBL" id="GKV02117.1"/>
    </source>
</evidence>
<proteinExistence type="predicted"/>
<keyword evidence="2" id="KW-1185">Reference proteome</keyword>
<name>A0AAV5IJP3_9ROSI</name>
<sequence>MNPENFKLIVNGQGTLSREGTLRIGSYNALLRSSLPENLRYHKSEEETYEPSHNAFRTAFPQGFAWEVIKAYSRPPVICYKFRHWGYFEGPFKGHALTREVVEFYGIGVMKVCPKERTQSSY</sequence>
<dbReference type="AlphaFoldDB" id="A0AAV5IJP3"/>
<protein>
    <submittedName>
        <fullName evidence="1">Uncharacterized protein</fullName>
    </submittedName>
</protein>